<dbReference type="AlphaFoldDB" id="A0A8B9AJ70"/>
<name>A0A8B9AJ70_PHODC</name>
<dbReference type="SUPFAM" id="SSF103486">
    <property type="entry name" value="V-type ATP synthase subunit C"/>
    <property type="match status" value="1"/>
</dbReference>
<evidence type="ECO:0000256" key="1">
    <source>
        <dbReference type="SAM" id="Phobius"/>
    </source>
</evidence>
<gene>
    <name evidence="3" type="primary">LOC103705002</name>
</gene>
<keyword evidence="1" id="KW-1133">Transmembrane helix</keyword>
<dbReference type="Proteomes" id="UP000228380">
    <property type="component" value="Chromosome 9"/>
</dbReference>
<accession>A0A8B9AJ70</accession>
<evidence type="ECO:0000313" key="3">
    <source>
        <dbReference type="RefSeq" id="XP_038986375.1"/>
    </source>
</evidence>
<keyword evidence="1" id="KW-0812">Transmembrane</keyword>
<feature type="transmembrane region" description="Helical" evidence="1">
    <location>
        <begin position="24"/>
        <end position="46"/>
    </location>
</feature>
<organism evidence="2 3">
    <name type="scientific">Phoenix dactylifera</name>
    <name type="common">Date palm</name>
    <dbReference type="NCBI Taxonomy" id="42345"/>
    <lineage>
        <taxon>Eukaryota</taxon>
        <taxon>Viridiplantae</taxon>
        <taxon>Streptophyta</taxon>
        <taxon>Embryophyta</taxon>
        <taxon>Tracheophyta</taxon>
        <taxon>Spermatophyta</taxon>
        <taxon>Magnoliopsida</taxon>
        <taxon>Liliopsida</taxon>
        <taxon>Arecaceae</taxon>
        <taxon>Coryphoideae</taxon>
        <taxon>Phoeniceae</taxon>
        <taxon>Phoenix</taxon>
    </lineage>
</organism>
<reference evidence="3" key="2">
    <citation type="submission" date="2025-08" db="UniProtKB">
        <authorList>
            <consortium name="RefSeq"/>
        </authorList>
    </citation>
    <scope>IDENTIFICATION</scope>
    <source>
        <tissue evidence="3">Young leaves</tissue>
    </source>
</reference>
<keyword evidence="1" id="KW-0472">Membrane</keyword>
<reference evidence="2" key="1">
    <citation type="journal article" date="2019" name="Nat. Commun.">
        <title>Genome-wide association mapping of date palm fruit traits.</title>
        <authorList>
            <person name="Hazzouri K.M."/>
            <person name="Gros-Balthazard M."/>
            <person name="Flowers J.M."/>
            <person name="Copetti D."/>
            <person name="Lemansour A."/>
            <person name="Lebrun M."/>
            <person name="Masmoudi K."/>
            <person name="Ferrand S."/>
            <person name="Dhar M.I."/>
            <person name="Fresquez Z.A."/>
            <person name="Rosas U."/>
            <person name="Zhang J."/>
            <person name="Talag J."/>
            <person name="Lee S."/>
            <person name="Kudrna D."/>
            <person name="Powell R.F."/>
            <person name="Leitch I.J."/>
            <person name="Krueger R.R."/>
            <person name="Wing R.A."/>
            <person name="Amiri K.M.A."/>
            <person name="Purugganan M.D."/>
        </authorList>
    </citation>
    <scope>NUCLEOTIDE SEQUENCE [LARGE SCALE GENOMIC DNA]</scope>
    <source>
        <strain evidence="2">cv. Khalas</strain>
    </source>
</reference>
<dbReference type="InterPro" id="IPR036079">
    <property type="entry name" value="ATPase_csu/dsu_sf"/>
</dbReference>
<keyword evidence="2" id="KW-1185">Reference proteome</keyword>
<dbReference type="GeneID" id="103705002"/>
<dbReference type="RefSeq" id="XP_038986375.1">
    <property type="nucleotide sequence ID" value="XM_039130447.1"/>
</dbReference>
<protein>
    <submittedName>
        <fullName evidence="3">V-type proton ATPase subunit d 1-like isoform X2</fullName>
    </submittedName>
</protein>
<sequence>MRNPRRHQEAPLGNQVRPYLRNEFLLGVIGYSHMINNVVLMVIGTLHEREVQELLRKCHHLGMPASRFMLQWRSILHISQFFPKFLMGKARCWLRHFVKRR</sequence>
<proteinExistence type="predicted"/>
<evidence type="ECO:0000313" key="2">
    <source>
        <dbReference type="Proteomes" id="UP000228380"/>
    </source>
</evidence>